<sequence length="631" mass="71760">MFRPLFSAPRAGRPSIRHLGNHPSSPFTHLDSLLRSKPSQSTNVSRKLHSGRTHSHPRSSTKPNSRQWRFWNSSNNSSTRRRSFFSSAFAPPVIPGSGKTVAAAVSAVGLTGSVSYYYDELESMISHLYISSERSTRIAVAAATCFDDYRRVLGKTYASEDERAAALSACHQRCADRTYKVLEACAGIYIKIGQHLSAMTYLLPPEWTSTFIPLQDRCPVSSIESIREMFSKDTGLQIEDVFSEFDETPIGIASLAQVHTATLKETGERVAVKFQHPALAEFIPLDLKLTQLVFSAIDRFFPEYPTMWLYHELDQSIFVELDFTQEAKNAVRTQKYFKKLKGETAMRVPNIIWSKPRILVMEYVTGARPDNLEYLDKHNISRNQVSICLSHIFNTMIFTPDVRIHCDPHGGNLAIRALPESERPPWYSLRRYREHNFEIVLYDHGLYRDVPLALRRSYSRFWLAVIDSDVARMRQYAKEFAGITDAQFPLFASAITGRDFTSATTSIMSRRSREEMQRMALAIQGGLLPNLIQLLAGVPSIVLLILKTNDLTRALDEGLHTSLGPERTFLIMASYCARTVLDEEKEKISELKVAAPVRFTKLIGAYARFYRRQFKVQFYDIALWFSGIFNL</sequence>
<dbReference type="InterPro" id="IPR011009">
    <property type="entry name" value="Kinase-like_dom_sf"/>
</dbReference>
<dbReference type="PANTHER" id="PTHR43173">
    <property type="entry name" value="ABC1 FAMILY PROTEIN"/>
    <property type="match status" value="1"/>
</dbReference>
<feature type="region of interest" description="Disordered" evidence="2">
    <location>
        <begin position="1"/>
        <end position="79"/>
    </location>
</feature>
<dbReference type="PANTHER" id="PTHR43173:SF19">
    <property type="entry name" value="AARF DOMAIN-CONTAINING PROTEIN KINASE 1"/>
    <property type="match status" value="1"/>
</dbReference>
<dbReference type="EMBL" id="JBBJBU010000010">
    <property type="protein sequence ID" value="KAK7203775.1"/>
    <property type="molecule type" value="Genomic_DNA"/>
</dbReference>
<dbReference type="InterPro" id="IPR045307">
    <property type="entry name" value="ADCK1_dom"/>
</dbReference>
<feature type="compositionally biased region" description="Basic residues" evidence="2">
    <location>
        <begin position="46"/>
        <end position="59"/>
    </location>
</feature>
<evidence type="ECO:0000256" key="2">
    <source>
        <dbReference type="SAM" id="MobiDB-lite"/>
    </source>
</evidence>
<proteinExistence type="inferred from homology"/>
<feature type="compositionally biased region" description="Low complexity" evidence="2">
    <location>
        <begin position="64"/>
        <end position="79"/>
    </location>
</feature>
<comment type="similarity">
    <text evidence="1">Belongs to the protein kinase superfamily. ADCK protein kinase family.</text>
</comment>
<evidence type="ECO:0000313" key="4">
    <source>
        <dbReference type="EMBL" id="KAK7203775.1"/>
    </source>
</evidence>
<keyword evidence="5" id="KW-1185">Reference proteome</keyword>
<dbReference type="InterPro" id="IPR051130">
    <property type="entry name" value="Mito_struct-func_regulator"/>
</dbReference>
<name>A0ABR1F1Q7_9ASCO</name>
<dbReference type="GeneID" id="90036014"/>
<dbReference type="Pfam" id="PF03109">
    <property type="entry name" value="ABC1"/>
    <property type="match status" value="1"/>
</dbReference>
<protein>
    <submittedName>
        <fullName evidence="4">ABC1 family-domain-containing protein</fullName>
    </submittedName>
</protein>
<feature type="domain" description="ABC1 atypical kinase-like" evidence="3">
    <location>
        <begin position="214"/>
        <end position="476"/>
    </location>
</feature>
<accession>A0ABR1F1Q7</accession>
<dbReference type="RefSeq" id="XP_064766808.1">
    <property type="nucleotide sequence ID" value="XM_064910502.1"/>
</dbReference>
<dbReference type="SUPFAM" id="SSF56112">
    <property type="entry name" value="Protein kinase-like (PK-like)"/>
    <property type="match status" value="1"/>
</dbReference>
<comment type="caution">
    <text evidence="4">The sequence shown here is derived from an EMBL/GenBank/DDBJ whole genome shotgun (WGS) entry which is preliminary data.</text>
</comment>
<dbReference type="CDD" id="cd13969">
    <property type="entry name" value="ADCK1-like"/>
    <property type="match status" value="1"/>
</dbReference>
<organism evidence="4 5">
    <name type="scientific">Myxozyma melibiosi</name>
    <dbReference type="NCBI Taxonomy" id="54550"/>
    <lineage>
        <taxon>Eukaryota</taxon>
        <taxon>Fungi</taxon>
        <taxon>Dikarya</taxon>
        <taxon>Ascomycota</taxon>
        <taxon>Saccharomycotina</taxon>
        <taxon>Lipomycetes</taxon>
        <taxon>Lipomycetales</taxon>
        <taxon>Lipomycetaceae</taxon>
        <taxon>Myxozyma</taxon>
    </lineage>
</organism>
<evidence type="ECO:0000259" key="3">
    <source>
        <dbReference type="Pfam" id="PF03109"/>
    </source>
</evidence>
<reference evidence="4 5" key="1">
    <citation type="submission" date="2024-03" db="EMBL/GenBank/DDBJ databases">
        <title>Genome-scale model development and genomic sequencing of the oleaginous clade Lipomyces.</title>
        <authorList>
            <consortium name="Lawrence Berkeley National Laboratory"/>
            <person name="Czajka J.J."/>
            <person name="Han Y."/>
            <person name="Kim J."/>
            <person name="Mondo S.J."/>
            <person name="Hofstad B.A."/>
            <person name="Robles A."/>
            <person name="Haridas S."/>
            <person name="Riley R."/>
            <person name="LaButti K."/>
            <person name="Pangilinan J."/>
            <person name="Andreopoulos W."/>
            <person name="Lipzen A."/>
            <person name="Yan J."/>
            <person name="Wang M."/>
            <person name="Ng V."/>
            <person name="Grigoriev I.V."/>
            <person name="Spatafora J.W."/>
            <person name="Magnuson J.K."/>
            <person name="Baker S.E."/>
            <person name="Pomraning K.R."/>
        </authorList>
    </citation>
    <scope>NUCLEOTIDE SEQUENCE [LARGE SCALE GENOMIC DNA]</scope>
    <source>
        <strain evidence="4 5">Phaff 52-87</strain>
    </source>
</reference>
<evidence type="ECO:0000256" key="1">
    <source>
        <dbReference type="ARBA" id="ARBA00009670"/>
    </source>
</evidence>
<evidence type="ECO:0000313" key="5">
    <source>
        <dbReference type="Proteomes" id="UP001498771"/>
    </source>
</evidence>
<dbReference type="Proteomes" id="UP001498771">
    <property type="component" value="Unassembled WGS sequence"/>
</dbReference>
<dbReference type="InterPro" id="IPR004147">
    <property type="entry name" value="ABC1_dom"/>
</dbReference>
<gene>
    <name evidence="4" type="ORF">BZA70DRAFT_240504</name>
</gene>